<dbReference type="STRING" id="1453498.LG45_10430"/>
<keyword evidence="7" id="KW-1185">Reference proteome</keyword>
<dbReference type="Gene3D" id="2.40.30.170">
    <property type="match status" value="1"/>
</dbReference>
<dbReference type="eggNOG" id="COG0845">
    <property type="taxonomic scope" value="Bacteria"/>
</dbReference>
<dbReference type="Pfam" id="PF25967">
    <property type="entry name" value="RND-MFP_C"/>
    <property type="match status" value="1"/>
</dbReference>
<evidence type="ECO:0000313" key="7">
    <source>
        <dbReference type="Proteomes" id="UP000029554"/>
    </source>
</evidence>
<evidence type="ECO:0000259" key="5">
    <source>
        <dbReference type="Pfam" id="PF25967"/>
    </source>
</evidence>
<dbReference type="SUPFAM" id="SSF111369">
    <property type="entry name" value="HlyD-like secretion proteins"/>
    <property type="match status" value="1"/>
</dbReference>
<dbReference type="GO" id="GO:0030313">
    <property type="term" value="C:cell envelope"/>
    <property type="evidence" value="ECO:0007669"/>
    <property type="project" value="UniProtKB-SubCell"/>
</dbReference>
<evidence type="ECO:0000259" key="3">
    <source>
        <dbReference type="Pfam" id="PF25917"/>
    </source>
</evidence>
<reference evidence="6 7" key="1">
    <citation type="submission" date="2014-09" db="EMBL/GenBank/DDBJ databases">
        <title>Whole Genome Shotgun of Flavobacterium aquatile LMG 4008.</title>
        <authorList>
            <person name="Gale A.N."/>
            <person name="Pipes S.E."/>
            <person name="Newman J.D."/>
        </authorList>
    </citation>
    <scope>NUCLEOTIDE SEQUENCE [LARGE SCALE GENOMIC DNA]</scope>
    <source>
        <strain evidence="6 7">LMG 4008</strain>
    </source>
</reference>
<feature type="domain" description="Multidrug resistance protein MdtA-like beta-barrel" evidence="4">
    <location>
        <begin position="219"/>
        <end position="271"/>
    </location>
</feature>
<dbReference type="Gene3D" id="1.10.287.470">
    <property type="entry name" value="Helix hairpin bin"/>
    <property type="match status" value="1"/>
</dbReference>
<dbReference type="PANTHER" id="PTHR30158">
    <property type="entry name" value="ACRA/E-RELATED COMPONENT OF DRUG EFFLUX TRANSPORTER"/>
    <property type="match status" value="1"/>
</dbReference>
<dbReference type="PROSITE" id="PS51257">
    <property type="entry name" value="PROKAR_LIPOPROTEIN"/>
    <property type="match status" value="1"/>
</dbReference>
<comment type="caution">
    <text evidence="6">The sequence shown here is derived from an EMBL/GenBank/DDBJ whole genome shotgun (WGS) entry which is preliminary data.</text>
</comment>
<feature type="domain" description="Multidrug resistance protein MdtA-like C-terminal permuted SH3" evidence="5">
    <location>
        <begin position="284"/>
        <end position="344"/>
    </location>
</feature>
<dbReference type="GO" id="GO:0046677">
    <property type="term" value="P:response to antibiotic"/>
    <property type="evidence" value="ECO:0007669"/>
    <property type="project" value="TreeGrafter"/>
</dbReference>
<protein>
    <submittedName>
        <fullName evidence="6">Uncharacterized protein</fullName>
    </submittedName>
</protein>
<gene>
    <name evidence="6" type="ORF">LG45_10430</name>
</gene>
<dbReference type="GO" id="GO:0005886">
    <property type="term" value="C:plasma membrane"/>
    <property type="evidence" value="ECO:0007669"/>
    <property type="project" value="TreeGrafter"/>
</dbReference>
<comment type="subcellular location">
    <subcellularLocation>
        <location evidence="1">Cell envelope</location>
    </subcellularLocation>
</comment>
<evidence type="ECO:0000259" key="4">
    <source>
        <dbReference type="Pfam" id="PF25944"/>
    </source>
</evidence>
<dbReference type="Gene3D" id="2.40.50.100">
    <property type="match status" value="1"/>
</dbReference>
<evidence type="ECO:0000313" key="6">
    <source>
        <dbReference type="EMBL" id="KGD67548.1"/>
    </source>
</evidence>
<dbReference type="RefSeq" id="WP_035126848.1">
    <property type="nucleotide sequence ID" value="NZ_JRHH01000004.1"/>
</dbReference>
<sequence length="375" mass="40767">MKKSYLILSILLTASLLSCKKEEAATKEMPAMPYKVVEIQKSNTTLIAEYPVTLEGVTDVEIRAKVDGYIEKIYVDEGQEVRKGQPLFKLETLTATQDAGAAKAKVTAAQVEVNRLKPLVDRKIISDVQLETAKANLASAVSTYQSIIARINYATIKSPVNGIVGTLPMRVGSYVSSQTAEPLTRVSDISSIYAYFSVNEKQQLDIMMNSDGKSFQEKVNKMLPVNLVLSNGMAYEQTGKIETFSGQADSQTGSFNVRAKFSNANKLLRSGGSGTIQIPTKLNDVIIIPQSASLELQDKRITLIVDKDNKVKTVPIEVRAVSGGKFYVVDKGLNVGDKVLLEGIGIITEGTAIKPELVPMNDVLNPKTESTPTTK</sequence>
<dbReference type="InterPro" id="IPR006143">
    <property type="entry name" value="RND_pump_MFP"/>
</dbReference>
<evidence type="ECO:0000256" key="1">
    <source>
        <dbReference type="ARBA" id="ARBA00004196"/>
    </source>
</evidence>
<dbReference type="AlphaFoldDB" id="A0A095TYW0"/>
<dbReference type="InterPro" id="IPR058627">
    <property type="entry name" value="MdtA-like_C"/>
</dbReference>
<dbReference type="OrthoDB" id="9801814at2"/>
<dbReference type="InterPro" id="IPR058626">
    <property type="entry name" value="MdtA-like_b-barrel"/>
</dbReference>
<dbReference type="Pfam" id="PF25944">
    <property type="entry name" value="Beta-barrel_RND"/>
    <property type="match status" value="1"/>
</dbReference>
<dbReference type="PANTHER" id="PTHR30158:SF23">
    <property type="entry name" value="MULTIDRUG RESISTANCE PROTEIN MEXA"/>
    <property type="match status" value="1"/>
</dbReference>
<dbReference type="Gene3D" id="2.40.420.20">
    <property type="match status" value="1"/>
</dbReference>
<feature type="domain" description="Multidrug resistance protein MdtA-like barrel-sandwich hybrid" evidence="3">
    <location>
        <begin position="60"/>
        <end position="183"/>
    </location>
</feature>
<dbReference type="NCBIfam" id="TIGR01730">
    <property type="entry name" value="RND_mfp"/>
    <property type="match status" value="1"/>
</dbReference>
<dbReference type="GO" id="GO:0022857">
    <property type="term" value="F:transmembrane transporter activity"/>
    <property type="evidence" value="ECO:0007669"/>
    <property type="project" value="InterPro"/>
</dbReference>
<organism evidence="6 7">
    <name type="scientific">Flavobacterium aquatile LMG 4008 = ATCC 11947</name>
    <dbReference type="NCBI Taxonomy" id="1453498"/>
    <lineage>
        <taxon>Bacteria</taxon>
        <taxon>Pseudomonadati</taxon>
        <taxon>Bacteroidota</taxon>
        <taxon>Flavobacteriia</taxon>
        <taxon>Flavobacteriales</taxon>
        <taxon>Flavobacteriaceae</taxon>
        <taxon>Flavobacterium</taxon>
    </lineage>
</organism>
<dbReference type="EMBL" id="JRHH01000004">
    <property type="protein sequence ID" value="KGD67548.1"/>
    <property type="molecule type" value="Genomic_DNA"/>
</dbReference>
<dbReference type="Proteomes" id="UP000029554">
    <property type="component" value="Unassembled WGS sequence"/>
</dbReference>
<accession>A0A095TYW0</accession>
<evidence type="ECO:0000256" key="2">
    <source>
        <dbReference type="ARBA" id="ARBA00009477"/>
    </source>
</evidence>
<dbReference type="Pfam" id="PF25917">
    <property type="entry name" value="BSH_RND"/>
    <property type="match status" value="1"/>
</dbReference>
<dbReference type="InterPro" id="IPR058625">
    <property type="entry name" value="MdtA-like_BSH"/>
</dbReference>
<proteinExistence type="inferred from homology"/>
<name>A0A095TYW0_9FLAO</name>
<comment type="similarity">
    <text evidence="2">Belongs to the membrane fusion protein (MFP) (TC 8.A.1) family.</text>
</comment>